<keyword evidence="1" id="KW-0732">Signal</keyword>
<proteinExistence type="predicted"/>
<keyword evidence="3" id="KW-1185">Reference proteome</keyword>
<organism evidence="2 3">
    <name type="scientific">Agaricicola taiwanensis</name>
    <dbReference type="NCBI Taxonomy" id="591372"/>
    <lineage>
        <taxon>Bacteria</taxon>
        <taxon>Pseudomonadati</taxon>
        <taxon>Pseudomonadota</taxon>
        <taxon>Alphaproteobacteria</taxon>
        <taxon>Rhodobacterales</taxon>
        <taxon>Paracoccaceae</taxon>
        <taxon>Agaricicola</taxon>
    </lineage>
</organism>
<evidence type="ECO:0000256" key="1">
    <source>
        <dbReference type="SAM" id="SignalP"/>
    </source>
</evidence>
<reference evidence="2" key="1">
    <citation type="journal article" date="2014" name="Int. J. Syst. Evol. Microbiol.">
        <title>Complete genome sequence of Corynebacterium casei LMG S-19264T (=DSM 44701T), isolated from a smear-ripened cheese.</title>
        <authorList>
            <consortium name="US DOE Joint Genome Institute (JGI-PGF)"/>
            <person name="Walter F."/>
            <person name="Albersmeier A."/>
            <person name="Kalinowski J."/>
            <person name="Ruckert C."/>
        </authorList>
    </citation>
    <scope>NUCLEOTIDE SEQUENCE</scope>
    <source>
        <strain evidence="2">CCM 7684</strain>
    </source>
</reference>
<feature type="chain" id="PRO_5035214452" evidence="1">
    <location>
        <begin position="24"/>
        <end position="128"/>
    </location>
</feature>
<comment type="caution">
    <text evidence="2">The sequence shown here is derived from an EMBL/GenBank/DDBJ whole genome shotgun (WGS) entry which is preliminary data.</text>
</comment>
<evidence type="ECO:0000313" key="2">
    <source>
        <dbReference type="EMBL" id="GGE44752.1"/>
    </source>
</evidence>
<protein>
    <submittedName>
        <fullName evidence="2">Uncharacterized protein</fullName>
    </submittedName>
</protein>
<sequence length="128" mass="13275">MRTHVTFIGCLVTGLIAASAAQAECTGSNGRGWGSGNGKGQFSMTTADKLCKISFPGFIDDAKKTRTPATDVTITRAPKSGKVAIVAGRGLTYTPNAGFKGTDRFCTKNTSPKVRGQSLSGCIAVTVR</sequence>
<dbReference type="Pfam" id="PF17963">
    <property type="entry name" value="Big_9"/>
    <property type="match status" value="1"/>
</dbReference>
<name>A0A8J3DVC8_9RHOB</name>
<reference evidence="2" key="2">
    <citation type="submission" date="2020-09" db="EMBL/GenBank/DDBJ databases">
        <authorList>
            <person name="Sun Q."/>
            <person name="Sedlacek I."/>
        </authorList>
    </citation>
    <scope>NUCLEOTIDE SEQUENCE</scope>
    <source>
        <strain evidence="2">CCM 7684</strain>
    </source>
</reference>
<dbReference type="RefSeq" id="WP_188409810.1">
    <property type="nucleotide sequence ID" value="NZ_BMCP01000002.1"/>
</dbReference>
<dbReference type="EMBL" id="BMCP01000002">
    <property type="protein sequence ID" value="GGE44752.1"/>
    <property type="molecule type" value="Genomic_DNA"/>
</dbReference>
<dbReference type="Gene3D" id="2.60.40.3440">
    <property type="match status" value="1"/>
</dbReference>
<accession>A0A8J3DVC8</accession>
<feature type="signal peptide" evidence="1">
    <location>
        <begin position="1"/>
        <end position="23"/>
    </location>
</feature>
<evidence type="ECO:0000313" key="3">
    <source>
        <dbReference type="Proteomes" id="UP000602745"/>
    </source>
</evidence>
<gene>
    <name evidence="2" type="ORF">GCM10007276_22340</name>
</gene>
<dbReference type="AlphaFoldDB" id="A0A8J3DVC8"/>
<dbReference type="Proteomes" id="UP000602745">
    <property type="component" value="Unassembled WGS sequence"/>
</dbReference>